<gene>
    <name evidence="2" type="ORF">HINF_LOCUS34056</name>
    <name evidence="1" type="ORF">HINF_LOCUS50484</name>
</gene>
<evidence type="ECO:0000313" key="3">
    <source>
        <dbReference type="Proteomes" id="UP001642409"/>
    </source>
</evidence>
<sequence length="271" mass="31331">MNPREAEMTTICDFISSVRLNKIFNALLISGFPGCGKTYTVNLAFQQLKLKPLYFNCVQQPELAILKQNTQFVIMDEIDIGLRKFDLKPFFSRLQQLKCGLIMICNELQTTPPVPCDNMYMQQFSQTQLKSLCLLKLNLTEATITTELSESLDYLCYQVSKNSDARLLDQYLSSKDLSIKYFASLFTTNLSINEYQAKLILLLDKYQQTTVEQLKKDLENELDNDFPQVLDWLKKLETTKILTLKGKLVEINQQTFKKHKKFITDLAEEAI</sequence>
<accession>A0AA86QZV0</accession>
<dbReference type="SUPFAM" id="SSF52540">
    <property type="entry name" value="P-loop containing nucleoside triphosphate hydrolases"/>
    <property type="match status" value="1"/>
</dbReference>
<reference evidence="2 3" key="2">
    <citation type="submission" date="2024-07" db="EMBL/GenBank/DDBJ databases">
        <authorList>
            <person name="Akdeniz Z."/>
        </authorList>
    </citation>
    <scope>NUCLEOTIDE SEQUENCE [LARGE SCALE GENOMIC DNA]</scope>
</reference>
<dbReference type="InterPro" id="IPR027417">
    <property type="entry name" value="P-loop_NTPase"/>
</dbReference>
<evidence type="ECO:0000313" key="1">
    <source>
        <dbReference type="EMBL" id="CAI9962839.1"/>
    </source>
</evidence>
<comment type="caution">
    <text evidence="1">The sequence shown here is derived from an EMBL/GenBank/DDBJ whole genome shotgun (WGS) entry which is preliminary data.</text>
</comment>
<proteinExistence type="predicted"/>
<reference evidence="1" key="1">
    <citation type="submission" date="2023-06" db="EMBL/GenBank/DDBJ databases">
        <authorList>
            <person name="Kurt Z."/>
        </authorList>
    </citation>
    <scope>NUCLEOTIDE SEQUENCE</scope>
</reference>
<keyword evidence="3" id="KW-1185">Reference proteome</keyword>
<dbReference type="AlphaFoldDB" id="A0AA86QZV0"/>
<dbReference type="Gene3D" id="3.40.50.300">
    <property type="entry name" value="P-loop containing nucleotide triphosphate hydrolases"/>
    <property type="match status" value="1"/>
</dbReference>
<dbReference type="Proteomes" id="UP001642409">
    <property type="component" value="Unassembled WGS sequence"/>
</dbReference>
<dbReference type="EMBL" id="CATOUU010000960">
    <property type="protein sequence ID" value="CAI9962839.1"/>
    <property type="molecule type" value="Genomic_DNA"/>
</dbReference>
<evidence type="ECO:0000313" key="2">
    <source>
        <dbReference type="EMBL" id="CAL6031549.1"/>
    </source>
</evidence>
<organism evidence="1">
    <name type="scientific">Hexamita inflata</name>
    <dbReference type="NCBI Taxonomy" id="28002"/>
    <lineage>
        <taxon>Eukaryota</taxon>
        <taxon>Metamonada</taxon>
        <taxon>Diplomonadida</taxon>
        <taxon>Hexamitidae</taxon>
        <taxon>Hexamitinae</taxon>
        <taxon>Hexamita</taxon>
    </lineage>
</organism>
<name>A0AA86QZV0_9EUKA</name>
<dbReference type="EMBL" id="CAXDID020000120">
    <property type="protein sequence ID" value="CAL6031549.1"/>
    <property type="molecule type" value="Genomic_DNA"/>
</dbReference>
<protein>
    <submittedName>
        <fullName evidence="1">Uncharacterized protein</fullName>
    </submittedName>
</protein>